<organism evidence="2 3">
    <name type="scientific">Coleophoma cylindrospora</name>
    <dbReference type="NCBI Taxonomy" id="1849047"/>
    <lineage>
        <taxon>Eukaryota</taxon>
        <taxon>Fungi</taxon>
        <taxon>Dikarya</taxon>
        <taxon>Ascomycota</taxon>
        <taxon>Pezizomycotina</taxon>
        <taxon>Leotiomycetes</taxon>
        <taxon>Helotiales</taxon>
        <taxon>Dermateaceae</taxon>
        <taxon>Coleophoma</taxon>
    </lineage>
</organism>
<feature type="signal peptide" evidence="1">
    <location>
        <begin position="1"/>
        <end position="19"/>
    </location>
</feature>
<name>A0A3D8QP88_9HELO</name>
<gene>
    <name evidence="2" type="ORF">BP6252_11043</name>
</gene>
<evidence type="ECO:0000256" key="1">
    <source>
        <dbReference type="SAM" id="SignalP"/>
    </source>
</evidence>
<comment type="caution">
    <text evidence="2">The sequence shown here is derived from an EMBL/GenBank/DDBJ whole genome shotgun (WGS) entry which is preliminary data.</text>
</comment>
<evidence type="ECO:0000313" key="3">
    <source>
        <dbReference type="Proteomes" id="UP000256645"/>
    </source>
</evidence>
<dbReference type="EMBL" id="PDLM01000013">
    <property type="protein sequence ID" value="RDW63498.1"/>
    <property type="molecule type" value="Genomic_DNA"/>
</dbReference>
<accession>A0A3D8QP88</accession>
<dbReference type="Proteomes" id="UP000256645">
    <property type="component" value="Unassembled WGS sequence"/>
</dbReference>
<dbReference type="AlphaFoldDB" id="A0A3D8QP88"/>
<keyword evidence="1" id="KW-0732">Signal</keyword>
<dbReference type="OrthoDB" id="3556769at2759"/>
<proteinExistence type="predicted"/>
<keyword evidence="3" id="KW-1185">Reference proteome</keyword>
<feature type="chain" id="PRO_5017806372" evidence="1">
    <location>
        <begin position="20"/>
        <end position="270"/>
    </location>
</feature>
<protein>
    <submittedName>
        <fullName evidence="2">Uncharacterized protein</fullName>
    </submittedName>
</protein>
<evidence type="ECO:0000313" key="2">
    <source>
        <dbReference type="EMBL" id="RDW63498.1"/>
    </source>
</evidence>
<reference evidence="2 3" key="1">
    <citation type="journal article" date="2018" name="IMA Fungus">
        <title>IMA Genome-F 9: Draft genome sequence of Annulohypoxylon stygium, Aspergillus mulundensis, Berkeleyomyces basicola (syn. Thielaviopsis basicola), Ceratocystis smalleyi, two Cercospora beticola strains, Coleophoma cylindrospora, Fusarium fracticaudum, Phialophora cf. hyalina, and Morchella septimelata.</title>
        <authorList>
            <person name="Wingfield B.D."/>
            <person name="Bills G.F."/>
            <person name="Dong Y."/>
            <person name="Huang W."/>
            <person name="Nel W.J."/>
            <person name="Swalarsk-Parry B.S."/>
            <person name="Vaghefi N."/>
            <person name="Wilken P.M."/>
            <person name="An Z."/>
            <person name="de Beer Z.W."/>
            <person name="De Vos L."/>
            <person name="Chen L."/>
            <person name="Duong T.A."/>
            <person name="Gao Y."/>
            <person name="Hammerbacher A."/>
            <person name="Kikkert J.R."/>
            <person name="Li Y."/>
            <person name="Li H."/>
            <person name="Li K."/>
            <person name="Li Q."/>
            <person name="Liu X."/>
            <person name="Ma X."/>
            <person name="Naidoo K."/>
            <person name="Pethybridge S.J."/>
            <person name="Sun J."/>
            <person name="Steenkamp E.T."/>
            <person name="van der Nest M.A."/>
            <person name="van Wyk S."/>
            <person name="Wingfield M.J."/>
            <person name="Xiong C."/>
            <person name="Yue Q."/>
            <person name="Zhang X."/>
        </authorList>
    </citation>
    <scope>NUCLEOTIDE SEQUENCE [LARGE SCALE GENOMIC DNA]</scope>
    <source>
        <strain evidence="2 3">BP6252</strain>
    </source>
</reference>
<sequence length="270" mass="28699">MRVLLRLAAVVIGATLVNAQNSTTGNTTDCANYDMDISNSNIDAVLSCIKNNPDPPIPYYLYILRSYQGALAVPSIVTASQIDYEDSAGLLNLTSLDLPDLEQIVATGFFIYGAAKLSELNAPKLRTIRGSLTLNLVGGPAINLSFPSLEVVESGIYLNGTIDRYELRFLQTDTAKRFSIELPALNSTSAVQIFSTGKLDCNAFAASVVNATPAYNAEDGIGSNTSVICNSKKGNVTTFRPSIVASSRGSKMVSNLLLWSVVVGCLSLVA</sequence>